<evidence type="ECO:0000256" key="3">
    <source>
        <dbReference type="ARBA" id="ARBA00022629"/>
    </source>
</evidence>
<protein>
    <submittedName>
        <fullName evidence="4">Transcriptional regulator</fullName>
    </submittedName>
</protein>
<dbReference type="InterPro" id="IPR036388">
    <property type="entry name" value="WH-like_DNA-bd_sf"/>
</dbReference>
<dbReference type="PANTHER" id="PTHR18964:SF149">
    <property type="entry name" value="BIFUNCTIONAL UDP-N-ACETYLGLUCOSAMINE 2-EPIMERASE_N-ACETYLMANNOSAMINE KINASE"/>
    <property type="match status" value="1"/>
</dbReference>
<proteinExistence type="inferred from homology"/>
<dbReference type="Proteomes" id="UP000824633">
    <property type="component" value="Chromosome"/>
</dbReference>
<evidence type="ECO:0000256" key="2">
    <source>
        <dbReference type="ARBA" id="ARBA00006479"/>
    </source>
</evidence>
<keyword evidence="3" id="KW-0119">Carbohydrate metabolism</keyword>
<dbReference type="InterPro" id="IPR000600">
    <property type="entry name" value="ROK"/>
</dbReference>
<dbReference type="InterPro" id="IPR043129">
    <property type="entry name" value="ATPase_NBD"/>
</dbReference>
<dbReference type="EMBL" id="AP024849">
    <property type="protein sequence ID" value="BCZ44413.1"/>
    <property type="molecule type" value="Genomic_DNA"/>
</dbReference>
<evidence type="ECO:0000256" key="1">
    <source>
        <dbReference type="ARBA" id="ARBA00002486"/>
    </source>
</evidence>
<dbReference type="Gene3D" id="3.30.420.40">
    <property type="match status" value="2"/>
</dbReference>
<sequence>MEAYKNFESLNDRSKYIFDIVQKKGPITKSELIDITKIKLTTLNREIQILIDKKIIVETDIGESTGGRKPSLYDVNPMEFYLIGIDISRTYTKIVITNLKLKIIEERLLSHEYKIENINEIIPTSIKDIYTKLHIQKSSIIGIGIGIVDGFNIKPLYEALDKELDSVICVDNGANAAVIGEYNFGIGKGKQNIAYINCGVGIRTGIISSGVLIRTINNLEDAFGHMIVDVNGEVCSCGNYGCIESYVSISNITKKFIDEMKEIRGSYLNKKLDNINYKDVCSLAESKNEVAVNIIKNSALHFGIGLANYMKLFNPELIILSGPLIQYSKLFYDISKKIAFEKCHIKNNNIQFSNGGYYEDKSMAVGACAMVIQKLQN</sequence>
<dbReference type="PANTHER" id="PTHR18964">
    <property type="entry name" value="ROK (REPRESSOR, ORF, KINASE) FAMILY"/>
    <property type="match status" value="1"/>
</dbReference>
<dbReference type="RefSeq" id="WP_224036091.1">
    <property type="nucleotide sequence ID" value="NZ_AP024849.1"/>
</dbReference>
<reference evidence="5" key="1">
    <citation type="submission" date="2021-07" db="EMBL/GenBank/DDBJ databases">
        <title>Complete genome sequencing of a Clostridium isolate.</title>
        <authorList>
            <person name="Ueki A."/>
            <person name="Tonouchi A."/>
        </authorList>
    </citation>
    <scope>NUCLEOTIDE SEQUENCE [LARGE SCALE GENOMIC DNA]</scope>
    <source>
        <strain evidence="5">C5S11</strain>
    </source>
</reference>
<accession>A0ABM7T0J0</accession>
<comment type="function">
    <text evidence="1">Transcriptional repressor of xylose-utilizing enzymes.</text>
</comment>
<keyword evidence="3" id="KW-0859">Xylose metabolism</keyword>
<comment type="similarity">
    <text evidence="2">Belongs to the ROK (NagC/XylR) family.</text>
</comment>
<name>A0ABM7T0J0_9CLOT</name>
<dbReference type="SUPFAM" id="SSF53067">
    <property type="entry name" value="Actin-like ATPase domain"/>
    <property type="match status" value="1"/>
</dbReference>
<dbReference type="InterPro" id="IPR036390">
    <property type="entry name" value="WH_DNA-bd_sf"/>
</dbReference>
<dbReference type="SUPFAM" id="SSF46785">
    <property type="entry name" value="Winged helix' DNA-binding domain"/>
    <property type="match status" value="1"/>
</dbReference>
<dbReference type="Gene3D" id="1.10.10.10">
    <property type="entry name" value="Winged helix-like DNA-binding domain superfamily/Winged helix DNA-binding domain"/>
    <property type="match status" value="1"/>
</dbReference>
<organism evidence="4 5">
    <name type="scientific">Clostridium gelidum</name>
    <dbReference type="NCBI Taxonomy" id="704125"/>
    <lineage>
        <taxon>Bacteria</taxon>
        <taxon>Bacillati</taxon>
        <taxon>Bacillota</taxon>
        <taxon>Clostridia</taxon>
        <taxon>Eubacteriales</taxon>
        <taxon>Clostridiaceae</taxon>
        <taxon>Clostridium</taxon>
    </lineage>
</organism>
<dbReference type="Pfam" id="PF00480">
    <property type="entry name" value="ROK"/>
    <property type="match status" value="1"/>
</dbReference>
<gene>
    <name evidence="4" type="ORF">psyc5s11_04800</name>
</gene>
<keyword evidence="5" id="KW-1185">Reference proteome</keyword>
<evidence type="ECO:0000313" key="4">
    <source>
        <dbReference type="EMBL" id="BCZ44413.1"/>
    </source>
</evidence>
<evidence type="ECO:0000313" key="5">
    <source>
        <dbReference type="Proteomes" id="UP000824633"/>
    </source>
</evidence>